<keyword evidence="3" id="KW-0812">Transmembrane</keyword>
<dbReference type="Gene3D" id="3.40.50.1240">
    <property type="entry name" value="Phosphoglycerate mutase-like"/>
    <property type="match status" value="1"/>
</dbReference>
<dbReference type="InterPro" id="IPR029033">
    <property type="entry name" value="His_PPase_superfam"/>
</dbReference>
<keyword evidence="3" id="KW-0472">Membrane</keyword>
<proteinExistence type="inferred from homology"/>
<name>A0A1Y3AL31_EURMA</name>
<dbReference type="EMBL" id="MUJZ01071918">
    <property type="protein sequence ID" value="OTF69161.1"/>
    <property type="molecule type" value="Genomic_DNA"/>
</dbReference>
<dbReference type="PANTHER" id="PTHR11567:SF210">
    <property type="entry name" value="ACID PHOSPHATASE 5-RELATED"/>
    <property type="match status" value="1"/>
</dbReference>
<dbReference type="InterPro" id="IPR000560">
    <property type="entry name" value="His_Pase_clade-2"/>
</dbReference>
<dbReference type="AlphaFoldDB" id="A0A1Y3AL31"/>
<evidence type="ECO:0000256" key="2">
    <source>
        <dbReference type="ARBA" id="ARBA00005375"/>
    </source>
</evidence>
<protein>
    <submittedName>
        <fullName evidence="5">Lysosomal acid phosphatase-like protein</fullName>
    </submittedName>
</protein>
<comment type="similarity">
    <text evidence="2">Belongs to the histidine acid phosphatase family.</text>
</comment>
<evidence type="ECO:0000256" key="1">
    <source>
        <dbReference type="ARBA" id="ARBA00000032"/>
    </source>
</evidence>
<evidence type="ECO:0000313" key="6">
    <source>
        <dbReference type="Proteomes" id="UP000194236"/>
    </source>
</evidence>
<dbReference type="CDD" id="cd07061">
    <property type="entry name" value="HP_HAP_like"/>
    <property type="match status" value="1"/>
</dbReference>
<gene>
    <name evidence="5" type="ORF">BLA29_001882</name>
</gene>
<evidence type="ECO:0000313" key="5">
    <source>
        <dbReference type="EMBL" id="OTF69161.1"/>
    </source>
</evidence>
<dbReference type="Proteomes" id="UP000194236">
    <property type="component" value="Unassembled WGS sequence"/>
</dbReference>
<sequence length="456" mass="53580">MKSFMMIFFTWPLFWLQSTMTVHCSNDDDDHVNVDTLKLVILIHRHGDRTPIETYPRDPYHDEQKYWPDGWGQLTLNGKNRMYNLGLYLSKRYGQFLGKTPHEVYIRSSASDRCLESVSLILASLYPPVGRWKWNDNFGQKWQPFPIQTVPHDNDGMLNPSSKCKKAEQIRMDIFKSEPVINYYDQMKSTLLYVQDNTGYKNVDLIKAEQIFDSLLIEKMNDYKLPAWVDMNVFEKLKDISAKTFIFSGMTKQIQRFRTGLLLSDIWQHISDDNDERRLYIYSTHDDQLSVFMSALKNFNGLSPPFGATIMIEIHRQQNHTIINNEPFIRMYYLNVTEMEKPYPLELNNCKRIGSDHDHCTISNFYESIKDLIPDDWDAECENPSSSSRSISADRMYFIYKKKSKLIFILNPSTAISIYLLLVTISLTLLVMLFFIYLILNHRRFGSSYRLLPINS</sequence>
<reference evidence="5 6" key="1">
    <citation type="submission" date="2017-03" db="EMBL/GenBank/DDBJ databases">
        <title>Genome Survey of Euroglyphus maynei.</title>
        <authorList>
            <person name="Arlian L.G."/>
            <person name="Morgan M.S."/>
            <person name="Rider S.D."/>
        </authorList>
    </citation>
    <scope>NUCLEOTIDE SEQUENCE [LARGE SCALE GENOMIC DNA]</scope>
    <source>
        <strain evidence="5">Arlian Lab</strain>
        <tissue evidence="5">Whole body</tissue>
    </source>
</reference>
<evidence type="ECO:0000256" key="4">
    <source>
        <dbReference type="SAM" id="SignalP"/>
    </source>
</evidence>
<organism evidence="5 6">
    <name type="scientific">Euroglyphus maynei</name>
    <name type="common">Mayne's house dust mite</name>
    <dbReference type="NCBI Taxonomy" id="6958"/>
    <lineage>
        <taxon>Eukaryota</taxon>
        <taxon>Metazoa</taxon>
        <taxon>Ecdysozoa</taxon>
        <taxon>Arthropoda</taxon>
        <taxon>Chelicerata</taxon>
        <taxon>Arachnida</taxon>
        <taxon>Acari</taxon>
        <taxon>Acariformes</taxon>
        <taxon>Sarcoptiformes</taxon>
        <taxon>Astigmata</taxon>
        <taxon>Psoroptidia</taxon>
        <taxon>Analgoidea</taxon>
        <taxon>Pyroglyphidae</taxon>
        <taxon>Pyroglyphinae</taxon>
        <taxon>Euroglyphus</taxon>
    </lineage>
</organism>
<dbReference type="SUPFAM" id="SSF53254">
    <property type="entry name" value="Phosphoglycerate mutase-like"/>
    <property type="match status" value="1"/>
</dbReference>
<accession>A0A1Y3AL31</accession>
<comment type="catalytic activity">
    <reaction evidence="1">
        <text>a phosphate monoester + H2O = an alcohol + phosphate</text>
        <dbReference type="Rhea" id="RHEA:15017"/>
        <dbReference type="ChEBI" id="CHEBI:15377"/>
        <dbReference type="ChEBI" id="CHEBI:30879"/>
        <dbReference type="ChEBI" id="CHEBI:43474"/>
        <dbReference type="ChEBI" id="CHEBI:67140"/>
        <dbReference type="EC" id="3.1.3.2"/>
    </reaction>
</comment>
<dbReference type="PANTHER" id="PTHR11567">
    <property type="entry name" value="ACID PHOSPHATASE-RELATED"/>
    <property type="match status" value="1"/>
</dbReference>
<dbReference type="GO" id="GO:0003993">
    <property type="term" value="F:acid phosphatase activity"/>
    <property type="evidence" value="ECO:0007669"/>
    <property type="project" value="UniProtKB-EC"/>
</dbReference>
<dbReference type="PROSITE" id="PS00616">
    <property type="entry name" value="HIS_ACID_PHOSPHAT_1"/>
    <property type="match status" value="1"/>
</dbReference>
<comment type="caution">
    <text evidence="5">The sequence shown here is derived from an EMBL/GenBank/DDBJ whole genome shotgun (WGS) entry which is preliminary data.</text>
</comment>
<feature type="chain" id="PRO_5012418109" evidence="4">
    <location>
        <begin position="22"/>
        <end position="456"/>
    </location>
</feature>
<keyword evidence="4" id="KW-0732">Signal</keyword>
<keyword evidence="3" id="KW-1133">Transmembrane helix</keyword>
<dbReference type="InterPro" id="IPR050645">
    <property type="entry name" value="Histidine_acid_phosphatase"/>
</dbReference>
<dbReference type="OrthoDB" id="6413031at2759"/>
<feature type="transmembrane region" description="Helical" evidence="3">
    <location>
        <begin position="416"/>
        <end position="440"/>
    </location>
</feature>
<evidence type="ECO:0000256" key="3">
    <source>
        <dbReference type="SAM" id="Phobius"/>
    </source>
</evidence>
<keyword evidence="6" id="KW-1185">Reference proteome</keyword>
<dbReference type="Pfam" id="PF00328">
    <property type="entry name" value="His_Phos_2"/>
    <property type="match status" value="1"/>
</dbReference>
<feature type="signal peptide" evidence="4">
    <location>
        <begin position="1"/>
        <end position="21"/>
    </location>
</feature>
<dbReference type="InterPro" id="IPR033379">
    <property type="entry name" value="Acid_Pase_AS"/>
</dbReference>